<evidence type="ECO:0000256" key="4">
    <source>
        <dbReference type="ARBA" id="ARBA00023015"/>
    </source>
</evidence>
<dbReference type="GO" id="GO:0000976">
    <property type="term" value="F:transcription cis-regulatory region binding"/>
    <property type="evidence" value="ECO:0007669"/>
    <property type="project" value="TreeGrafter"/>
</dbReference>
<evidence type="ECO:0000256" key="1">
    <source>
        <dbReference type="ARBA" id="ARBA00007957"/>
    </source>
</evidence>
<feature type="binding site" evidence="7">
    <location>
        <position position="123"/>
    </location>
    <ligand>
        <name>Zn(2+)</name>
        <dbReference type="ChEBI" id="CHEBI:29105"/>
    </ligand>
</feature>
<organism evidence="9 10">
    <name type="scientific">Citrobacter koseri (strain ATCC BAA-895 / CDC 4225-83 / SGSC4696)</name>
    <dbReference type="NCBI Taxonomy" id="290338"/>
    <lineage>
        <taxon>Bacteria</taxon>
        <taxon>Pseudomonadati</taxon>
        <taxon>Pseudomonadota</taxon>
        <taxon>Gammaproteobacteria</taxon>
        <taxon>Enterobacterales</taxon>
        <taxon>Enterobacteriaceae</taxon>
        <taxon>Citrobacter</taxon>
    </lineage>
</organism>
<evidence type="ECO:0000256" key="8">
    <source>
        <dbReference type="SAM" id="MobiDB-lite"/>
    </source>
</evidence>
<dbReference type="SUPFAM" id="SSF46785">
    <property type="entry name" value="Winged helix' DNA-binding domain"/>
    <property type="match status" value="1"/>
</dbReference>
<evidence type="ECO:0008006" key="11">
    <source>
        <dbReference type="Google" id="ProtNLM"/>
    </source>
</evidence>
<evidence type="ECO:0000256" key="6">
    <source>
        <dbReference type="ARBA" id="ARBA00023163"/>
    </source>
</evidence>
<evidence type="ECO:0000256" key="2">
    <source>
        <dbReference type="ARBA" id="ARBA00022491"/>
    </source>
</evidence>
<dbReference type="InterPro" id="IPR002481">
    <property type="entry name" value="FUR"/>
</dbReference>
<dbReference type="InterPro" id="IPR036390">
    <property type="entry name" value="WH_DNA-bd_sf"/>
</dbReference>
<evidence type="ECO:0000313" key="10">
    <source>
        <dbReference type="Proteomes" id="UP000008148"/>
    </source>
</evidence>
<dbReference type="PANTHER" id="PTHR33202:SF6">
    <property type="entry name" value="ZINC UPTAKE REGULATION PROTEIN"/>
    <property type="match status" value="1"/>
</dbReference>
<dbReference type="STRING" id="290338.CKO_00922"/>
<gene>
    <name evidence="9" type="ordered locus">CKO_00922</name>
</gene>
<dbReference type="EMBL" id="CP000822">
    <property type="protein sequence ID" value="ABV12072.1"/>
    <property type="molecule type" value="Genomic_DNA"/>
</dbReference>
<evidence type="ECO:0000256" key="5">
    <source>
        <dbReference type="ARBA" id="ARBA00023125"/>
    </source>
</evidence>
<dbReference type="Pfam" id="PF01475">
    <property type="entry name" value="FUR"/>
    <property type="match status" value="1"/>
</dbReference>
<dbReference type="HOGENOM" id="CLU_096072_2_1_6"/>
<feature type="compositionally biased region" description="Polar residues" evidence="8">
    <location>
        <begin position="7"/>
        <end position="23"/>
    </location>
</feature>
<keyword evidence="4" id="KW-0805">Transcription regulation</keyword>
<dbReference type="Proteomes" id="UP000008148">
    <property type="component" value="Chromosome"/>
</dbReference>
<dbReference type="PANTHER" id="PTHR33202">
    <property type="entry name" value="ZINC UPTAKE REGULATION PROTEIN"/>
    <property type="match status" value="1"/>
</dbReference>
<keyword evidence="5" id="KW-0238">DNA-binding</keyword>
<dbReference type="GO" id="GO:0045892">
    <property type="term" value="P:negative regulation of DNA-templated transcription"/>
    <property type="evidence" value="ECO:0007669"/>
    <property type="project" value="TreeGrafter"/>
</dbReference>
<name>A8AF09_CITK8</name>
<evidence type="ECO:0000313" key="9">
    <source>
        <dbReference type="EMBL" id="ABV12072.1"/>
    </source>
</evidence>
<dbReference type="Gene3D" id="1.10.10.10">
    <property type="entry name" value="Winged helix-like DNA-binding domain superfamily/Winged helix DNA-binding domain"/>
    <property type="match status" value="1"/>
</dbReference>
<keyword evidence="7" id="KW-0479">Metal-binding</keyword>
<sequence>MKITGGPVSNSPYSLSTRDTALSSTDCSGRRELIESKKIRITPLRERVYNFVSHAKEKGISAYQILELMKKYNPNAKPATVYRSLDYLQQAGIIVKIECCSKFIKKNNLSSDVVTIFLICSNCGTIIQHTDHLIHTYIEKKAIDYGCAVQKKDIEVKVICPDCRGKG</sequence>
<comment type="cofactor">
    <cofactor evidence="7">
        <name>Zn(2+)</name>
        <dbReference type="ChEBI" id="CHEBI:29105"/>
    </cofactor>
    <text evidence="7">Binds 1 zinc ion per subunit.</text>
</comment>
<dbReference type="GO" id="GO:0005829">
    <property type="term" value="C:cytosol"/>
    <property type="evidence" value="ECO:0007669"/>
    <property type="project" value="TreeGrafter"/>
</dbReference>
<keyword evidence="6" id="KW-0804">Transcription</keyword>
<dbReference type="AlphaFoldDB" id="A8AF09"/>
<accession>A8AF09</accession>
<dbReference type="Gene3D" id="3.30.1490.190">
    <property type="match status" value="1"/>
</dbReference>
<comment type="similarity">
    <text evidence="1">Belongs to the Fur family.</text>
</comment>
<feature type="region of interest" description="Disordered" evidence="8">
    <location>
        <begin position="1"/>
        <end position="23"/>
    </location>
</feature>
<dbReference type="GO" id="GO:1900376">
    <property type="term" value="P:regulation of secondary metabolite biosynthetic process"/>
    <property type="evidence" value="ECO:0007669"/>
    <property type="project" value="TreeGrafter"/>
</dbReference>
<dbReference type="KEGG" id="cko:CKO_00922"/>
<feature type="binding site" evidence="7">
    <location>
        <position position="160"/>
    </location>
    <ligand>
        <name>Zn(2+)</name>
        <dbReference type="ChEBI" id="CHEBI:29105"/>
    </ligand>
</feature>
<dbReference type="GO" id="GO:0003700">
    <property type="term" value="F:DNA-binding transcription factor activity"/>
    <property type="evidence" value="ECO:0007669"/>
    <property type="project" value="InterPro"/>
</dbReference>
<evidence type="ECO:0000256" key="7">
    <source>
        <dbReference type="PIRSR" id="PIRSR602481-1"/>
    </source>
</evidence>
<evidence type="ECO:0000256" key="3">
    <source>
        <dbReference type="ARBA" id="ARBA00022833"/>
    </source>
</evidence>
<feature type="binding site" evidence="7">
    <location>
        <position position="120"/>
    </location>
    <ligand>
        <name>Zn(2+)</name>
        <dbReference type="ChEBI" id="CHEBI:29105"/>
    </ligand>
</feature>
<keyword evidence="10" id="KW-1185">Reference proteome</keyword>
<dbReference type="InterPro" id="IPR043135">
    <property type="entry name" value="Fur_C"/>
</dbReference>
<dbReference type="GO" id="GO:0008270">
    <property type="term" value="F:zinc ion binding"/>
    <property type="evidence" value="ECO:0007669"/>
    <property type="project" value="TreeGrafter"/>
</dbReference>
<reference evidence="9 10" key="1">
    <citation type="submission" date="2007-08" db="EMBL/GenBank/DDBJ databases">
        <authorList>
            <consortium name="The Citrobacter koseri Genome Sequencing Project"/>
            <person name="McClelland M."/>
            <person name="Sanderson E.K."/>
            <person name="Porwollik S."/>
            <person name="Spieth J."/>
            <person name="Clifton W.S."/>
            <person name="Latreille P."/>
            <person name="Courtney L."/>
            <person name="Wang C."/>
            <person name="Pepin K."/>
            <person name="Bhonagiri V."/>
            <person name="Nash W."/>
            <person name="Johnson M."/>
            <person name="Thiruvilangam P."/>
            <person name="Wilson R."/>
        </authorList>
    </citation>
    <scope>NUCLEOTIDE SEQUENCE [LARGE SCALE GENOMIC DNA]</scope>
    <source>
        <strain evidence="10">ATCC BAA-895 / CDC 4225-83 / SGSC4696</strain>
    </source>
</reference>
<protein>
    <recommendedName>
        <fullName evidence="11">Transcriptional repressor</fullName>
    </recommendedName>
</protein>
<keyword evidence="3 7" id="KW-0862">Zinc</keyword>
<feature type="binding site" evidence="7">
    <location>
        <position position="163"/>
    </location>
    <ligand>
        <name>Zn(2+)</name>
        <dbReference type="ChEBI" id="CHEBI:29105"/>
    </ligand>
</feature>
<proteinExistence type="inferred from homology"/>
<dbReference type="InterPro" id="IPR036388">
    <property type="entry name" value="WH-like_DNA-bd_sf"/>
</dbReference>
<keyword evidence="2" id="KW-0678">Repressor</keyword>